<keyword evidence="2" id="KW-0813">Transport</keyword>
<evidence type="ECO:0000256" key="1">
    <source>
        <dbReference type="ARBA" id="ARBA00004651"/>
    </source>
</evidence>
<evidence type="ECO:0000256" key="9">
    <source>
        <dbReference type="ARBA" id="ARBA00031636"/>
    </source>
</evidence>
<accession>H7EHY0</accession>
<sequence length="457" mass="49517">MEKKSFNPITEGKIWKSLLAFFFPILIGTIFQQLYNTIDAVIIGKFEGKEALAAVGGGTAVYLTVIIGFFVGITSGAGVVISHLYGARNDRATSEAVHTSLALALAGGFAMTAGGFAASGLVLGAMNTPESITGLSMDYLEIYFISMVPMFVYNMASGIMRAAGDSKTPLWILIAAVFTNIALDLLFVVLFGWGVKGVAWATVASQAESMLVSLLFLKRRSDSLSFRIRKLGFSPQLLMKMLRIGFPAGIQSTFYGVSNLIIQSAINSFGTTTIASWAAFSKIDAVFWTIVNAMGIAVTTFAGQNFGAGKFHRVKSCMAESLSMTLAFTLISAAFFIATAKQCYALFTNDASVIAEGVSMLRFLAPTWFTYISIEILSGIIRGAGDSFKPMVISLFGICFLRVAWLFVVVPRVHTVNTVLTSYPLTWCVTSAAFWLYWFSGKWIHRFHGIAQKSALN</sequence>
<keyword evidence="3" id="KW-0050">Antiport</keyword>
<dbReference type="Proteomes" id="UP000003571">
    <property type="component" value="Unassembled WGS sequence"/>
</dbReference>
<dbReference type="CDD" id="cd13138">
    <property type="entry name" value="MATE_yoeA_like"/>
    <property type="match status" value="1"/>
</dbReference>
<gene>
    <name evidence="11" type="ORF">TresaDRAFT_2346</name>
</gene>
<dbReference type="GO" id="GO:0006811">
    <property type="term" value="P:monoatomic ion transport"/>
    <property type="evidence" value="ECO:0007669"/>
    <property type="project" value="UniProtKB-KW"/>
</dbReference>
<keyword evidence="7" id="KW-0406">Ion transport</keyword>
<dbReference type="EMBL" id="AGRW01000031">
    <property type="protein sequence ID" value="EIC02823.1"/>
    <property type="molecule type" value="Genomic_DNA"/>
</dbReference>
<feature type="transmembrane region" description="Helical" evidence="10">
    <location>
        <begin position="359"/>
        <end position="380"/>
    </location>
</feature>
<feature type="transmembrane region" description="Helical" evidence="10">
    <location>
        <begin position="324"/>
        <end position="347"/>
    </location>
</feature>
<evidence type="ECO:0000256" key="6">
    <source>
        <dbReference type="ARBA" id="ARBA00022989"/>
    </source>
</evidence>
<dbReference type="GO" id="GO:0005886">
    <property type="term" value="C:plasma membrane"/>
    <property type="evidence" value="ECO:0007669"/>
    <property type="project" value="UniProtKB-SubCell"/>
</dbReference>
<feature type="transmembrane region" description="Helical" evidence="10">
    <location>
        <begin position="51"/>
        <end position="81"/>
    </location>
</feature>
<evidence type="ECO:0000256" key="5">
    <source>
        <dbReference type="ARBA" id="ARBA00022692"/>
    </source>
</evidence>
<comment type="subcellular location">
    <subcellularLocation>
        <location evidence="1">Cell membrane</location>
        <topology evidence="1">Multi-pass membrane protein</topology>
    </subcellularLocation>
</comment>
<evidence type="ECO:0000313" key="12">
    <source>
        <dbReference type="Proteomes" id="UP000003571"/>
    </source>
</evidence>
<dbReference type="STRING" id="907348.TresaDRAFT_2346"/>
<protein>
    <recommendedName>
        <fullName evidence="9">Multidrug-efflux transporter</fullName>
    </recommendedName>
</protein>
<dbReference type="AlphaFoldDB" id="H7EHY0"/>
<feature type="transmembrane region" description="Helical" evidence="10">
    <location>
        <begin position="142"/>
        <end position="163"/>
    </location>
</feature>
<keyword evidence="5 10" id="KW-0812">Transmembrane</keyword>
<feature type="transmembrane region" description="Helical" evidence="10">
    <location>
        <begin position="422"/>
        <end position="439"/>
    </location>
</feature>
<evidence type="ECO:0000256" key="10">
    <source>
        <dbReference type="SAM" id="Phobius"/>
    </source>
</evidence>
<dbReference type="eggNOG" id="COG0534">
    <property type="taxonomic scope" value="Bacteria"/>
</dbReference>
<feature type="transmembrane region" description="Helical" evidence="10">
    <location>
        <begin position="101"/>
        <end position="122"/>
    </location>
</feature>
<dbReference type="PANTHER" id="PTHR43298">
    <property type="entry name" value="MULTIDRUG RESISTANCE PROTEIN NORM-RELATED"/>
    <property type="match status" value="1"/>
</dbReference>
<evidence type="ECO:0000256" key="3">
    <source>
        <dbReference type="ARBA" id="ARBA00022449"/>
    </source>
</evidence>
<dbReference type="OrthoDB" id="9806302at2"/>
<feature type="transmembrane region" description="Helical" evidence="10">
    <location>
        <begin position="237"/>
        <end position="257"/>
    </location>
</feature>
<evidence type="ECO:0000256" key="8">
    <source>
        <dbReference type="ARBA" id="ARBA00023136"/>
    </source>
</evidence>
<evidence type="ECO:0000256" key="4">
    <source>
        <dbReference type="ARBA" id="ARBA00022475"/>
    </source>
</evidence>
<dbReference type="PIRSF" id="PIRSF006603">
    <property type="entry name" value="DinF"/>
    <property type="match status" value="1"/>
</dbReference>
<feature type="transmembrane region" description="Helical" evidence="10">
    <location>
        <begin position="170"/>
        <end position="193"/>
    </location>
</feature>
<dbReference type="RefSeq" id="WP_004266589.1">
    <property type="nucleotide sequence ID" value="NZ_AGRW01000031.1"/>
</dbReference>
<evidence type="ECO:0000313" key="11">
    <source>
        <dbReference type="EMBL" id="EIC02823.1"/>
    </source>
</evidence>
<feature type="transmembrane region" description="Helical" evidence="10">
    <location>
        <begin position="285"/>
        <end position="303"/>
    </location>
</feature>
<name>H7EHY0_9SPIR</name>
<organism evidence="11 12">
    <name type="scientific">Treponema saccharophilum DSM 2985</name>
    <dbReference type="NCBI Taxonomy" id="907348"/>
    <lineage>
        <taxon>Bacteria</taxon>
        <taxon>Pseudomonadati</taxon>
        <taxon>Spirochaetota</taxon>
        <taxon>Spirochaetia</taxon>
        <taxon>Spirochaetales</taxon>
        <taxon>Treponemataceae</taxon>
        <taxon>Treponema</taxon>
    </lineage>
</organism>
<feature type="transmembrane region" description="Helical" evidence="10">
    <location>
        <begin position="392"/>
        <end position="410"/>
    </location>
</feature>
<dbReference type="InterPro" id="IPR050222">
    <property type="entry name" value="MATE_MdtK"/>
</dbReference>
<dbReference type="PATRIC" id="fig|907348.3.peg.412"/>
<dbReference type="GO" id="GO:0015297">
    <property type="term" value="F:antiporter activity"/>
    <property type="evidence" value="ECO:0007669"/>
    <property type="project" value="UniProtKB-KW"/>
</dbReference>
<dbReference type="GO" id="GO:0042910">
    <property type="term" value="F:xenobiotic transmembrane transporter activity"/>
    <property type="evidence" value="ECO:0007669"/>
    <property type="project" value="InterPro"/>
</dbReference>
<dbReference type="InterPro" id="IPR002528">
    <property type="entry name" value="MATE_fam"/>
</dbReference>
<dbReference type="NCBIfam" id="TIGR00797">
    <property type="entry name" value="matE"/>
    <property type="match status" value="1"/>
</dbReference>
<keyword evidence="8 10" id="KW-0472">Membrane</keyword>
<evidence type="ECO:0000256" key="2">
    <source>
        <dbReference type="ARBA" id="ARBA00022448"/>
    </source>
</evidence>
<keyword evidence="6 10" id="KW-1133">Transmembrane helix</keyword>
<proteinExistence type="predicted"/>
<dbReference type="Pfam" id="PF01554">
    <property type="entry name" value="MatE"/>
    <property type="match status" value="2"/>
</dbReference>
<keyword evidence="4" id="KW-1003">Cell membrane</keyword>
<evidence type="ECO:0000256" key="7">
    <source>
        <dbReference type="ARBA" id="ARBA00023065"/>
    </source>
</evidence>
<comment type="caution">
    <text evidence="11">The sequence shown here is derived from an EMBL/GenBank/DDBJ whole genome shotgun (WGS) entry which is preliminary data.</text>
</comment>
<reference evidence="11 12" key="1">
    <citation type="submission" date="2011-09" db="EMBL/GenBank/DDBJ databases">
        <title>The draft genome of Treponema saccharophilum DSM 2985.</title>
        <authorList>
            <consortium name="US DOE Joint Genome Institute (JGI-PGF)"/>
            <person name="Lucas S."/>
            <person name="Copeland A."/>
            <person name="Lapidus A."/>
            <person name="Glavina del Rio T."/>
            <person name="Dalin E."/>
            <person name="Tice H."/>
            <person name="Bruce D."/>
            <person name="Goodwin L."/>
            <person name="Pitluck S."/>
            <person name="Peters L."/>
            <person name="Kyrpides N."/>
            <person name="Mavromatis K."/>
            <person name="Ivanova N."/>
            <person name="Markowitz V."/>
            <person name="Cheng J.-F."/>
            <person name="Hugenholtz P."/>
            <person name="Woyke T."/>
            <person name="Wu D."/>
            <person name="Gronow S."/>
            <person name="Wellnitz S."/>
            <person name="Brambilla E."/>
            <person name="Klenk H.-P."/>
            <person name="Eisen J.A."/>
        </authorList>
    </citation>
    <scope>NUCLEOTIDE SEQUENCE [LARGE SCALE GENOMIC DNA]</scope>
    <source>
        <strain evidence="11 12">DSM 2985</strain>
    </source>
</reference>
<keyword evidence="12" id="KW-1185">Reference proteome</keyword>
<dbReference type="PANTHER" id="PTHR43298:SF2">
    <property type="entry name" value="FMN_FAD EXPORTER YEEO-RELATED"/>
    <property type="match status" value="1"/>
</dbReference>
<dbReference type="InterPro" id="IPR048279">
    <property type="entry name" value="MdtK-like"/>
</dbReference>
<feature type="transmembrane region" description="Helical" evidence="10">
    <location>
        <begin position="199"/>
        <end position="217"/>
    </location>
</feature>